<feature type="compositionally biased region" description="Gly residues" evidence="1">
    <location>
        <begin position="55"/>
        <end position="64"/>
    </location>
</feature>
<dbReference type="EMBL" id="OZ035823">
    <property type="protein sequence ID" value="CAL1569665.1"/>
    <property type="molecule type" value="Genomic_DNA"/>
</dbReference>
<evidence type="ECO:0000313" key="2">
    <source>
        <dbReference type="EMBL" id="CAL1569665.1"/>
    </source>
</evidence>
<reference evidence="2 3" key="1">
    <citation type="submission" date="2024-04" db="EMBL/GenBank/DDBJ databases">
        <authorList>
            <person name="Waldvogel A.-M."/>
            <person name="Schoenle A."/>
        </authorList>
    </citation>
    <scope>NUCLEOTIDE SEQUENCE [LARGE SCALE GENOMIC DNA]</scope>
</reference>
<dbReference type="AlphaFoldDB" id="A0AAV2IYX2"/>
<organism evidence="2 3">
    <name type="scientific">Knipowitschia caucasica</name>
    <name type="common">Caucasian dwarf goby</name>
    <name type="synonym">Pomatoschistus caucasicus</name>
    <dbReference type="NCBI Taxonomy" id="637954"/>
    <lineage>
        <taxon>Eukaryota</taxon>
        <taxon>Metazoa</taxon>
        <taxon>Chordata</taxon>
        <taxon>Craniata</taxon>
        <taxon>Vertebrata</taxon>
        <taxon>Euteleostomi</taxon>
        <taxon>Actinopterygii</taxon>
        <taxon>Neopterygii</taxon>
        <taxon>Teleostei</taxon>
        <taxon>Neoteleostei</taxon>
        <taxon>Acanthomorphata</taxon>
        <taxon>Gobiaria</taxon>
        <taxon>Gobiiformes</taxon>
        <taxon>Gobioidei</taxon>
        <taxon>Gobiidae</taxon>
        <taxon>Gobiinae</taxon>
        <taxon>Knipowitschia</taxon>
    </lineage>
</organism>
<gene>
    <name evidence="2" type="ORF">KC01_LOCUS2066</name>
</gene>
<evidence type="ECO:0000256" key="1">
    <source>
        <dbReference type="SAM" id="MobiDB-lite"/>
    </source>
</evidence>
<protein>
    <submittedName>
        <fullName evidence="2">Uncharacterized protein</fullName>
    </submittedName>
</protein>
<sequence>MPEAPQLRRSDGDQGGSLGPPVVVRDLQASSRAEGSSRTELRQSSQMHRSTLTPAGGGGVGGHGGAHRECSSVCLPT</sequence>
<feature type="compositionally biased region" description="Polar residues" evidence="1">
    <location>
        <begin position="42"/>
        <end position="53"/>
    </location>
</feature>
<dbReference type="Proteomes" id="UP001497482">
    <property type="component" value="Chromosome 1"/>
</dbReference>
<proteinExistence type="predicted"/>
<keyword evidence="3" id="KW-1185">Reference proteome</keyword>
<accession>A0AAV2IYX2</accession>
<feature type="compositionally biased region" description="Basic and acidic residues" evidence="1">
    <location>
        <begin position="1"/>
        <end position="12"/>
    </location>
</feature>
<feature type="region of interest" description="Disordered" evidence="1">
    <location>
        <begin position="1"/>
        <end position="77"/>
    </location>
</feature>
<name>A0AAV2IYX2_KNICA</name>
<evidence type="ECO:0000313" key="3">
    <source>
        <dbReference type="Proteomes" id="UP001497482"/>
    </source>
</evidence>